<evidence type="ECO:0000313" key="1">
    <source>
        <dbReference type="EMBL" id="KAJ8893120.1"/>
    </source>
</evidence>
<dbReference type="EMBL" id="JARBHB010000002">
    <property type="protein sequence ID" value="KAJ8893120.1"/>
    <property type="molecule type" value="Genomic_DNA"/>
</dbReference>
<name>A0ABQ9I8Z0_9NEOP</name>
<accession>A0ABQ9I8Z0</accession>
<organism evidence="1 2">
    <name type="scientific">Dryococelus australis</name>
    <dbReference type="NCBI Taxonomy" id="614101"/>
    <lineage>
        <taxon>Eukaryota</taxon>
        <taxon>Metazoa</taxon>
        <taxon>Ecdysozoa</taxon>
        <taxon>Arthropoda</taxon>
        <taxon>Hexapoda</taxon>
        <taxon>Insecta</taxon>
        <taxon>Pterygota</taxon>
        <taxon>Neoptera</taxon>
        <taxon>Polyneoptera</taxon>
        <taxon>Phasmatodea</taxon>
        <taxon>Verophasmatodea</taxon>
        <taxon>Anareolatae</taxon>
        <taxon>Phasmatidae</taxon>
        <taxon>Eurycanthinae</taxon>
        <taxon>Dryococelus</taxon>
    </lineage>
</organism>
<comment type="caution">
    <text evidence="1">The sequence shown here is derived from an EMBL/GenBank/DDBJ whole genome shotgun (WGS) entry which is preliminary data.</text>
</comment>
<sequence length="121" mass="13796">MNERAEECHHNGQQDATISAELTVDEWKKIEHLIDKIEIFDTATLQLSKETSSVSEVIPLMQVICHLEIPTPKGTGLQGLRNDLLAWLKQEFSFIHTNELIAKATVLDPRFKLNPSFSKFH</sequence>
<gene>
    <name evidence="1" type="ORF">PR048_005703</name>
</gene>
<reference evidence="1 2" key="1">
    <citation type="submission" date="2023-02" db="EMBL/GenBank/DDBJ databases">
        <title>LHISI_Scaffold_Assembly.</title>
        <authorList>
            <person name="Stuart O.P."/>
            <person name="Cleave R."/>
            <person name="Magrath M.J.L."/>
            <person name="Mikheyev A.S."/>
        </authorList>
    </citation>
    <scope>NUCLEOTIDE SEQUENCE [LARGE SCALE GENOMIC DNA]</scope>
    <source>
        <strain evidence="1">Daus_M_001</strain>
        <tissue evidence="1">Leg muscle</tissue>
    </source>
</reference>
<protein>
    <submittedName>
        <fullName evidence="1">Uncharacterized protein</fullName>
    </submittedName>
</protein>
<keyword evidence="2" id="KW-1185">Reference proteome</keyword>
<dbReference type="Proteomes" id="UP001159363">
    <property type="component" value="Chromosome 2"/>
</dbReference>
<dbReference type="SUPFAM" id="SSF53098">
    <property type="entry name" value="Ribonuclease H-like"/>
    <property type="match status" value="1"/>
</dbReference>
<evidence type="ECO:0000313" key="2">
    <source>
        <dbReference type="Proteomes" id="UP001159363"/>
    </source>
</evidence>
<proteinExistence type="predicted"/>
<dbReference type="InterPro" id="IPR012337">
    <property type="entry name" value="RNaseH-like_sf"/>
</dbReference>